<organism evidence="4 5">
    <name type="scientific">Pseudomonas syringae group genomosp. 3</name>
    <dbReference type="NCBI Taxonomy" id="251701"/>
    <lineage>
        <taxon>Bacteria</taxon>
        <taxon>Pseudomonadati</taxon>
        <taxon>Pseudomonadota</taxon>
        <taxon>Gammaproteobacteria</taxon>
        <taxon>Pseudomonadales</taxon>
        <taxon>Pseudomonadaceae</taxon>
        <taxon>Pseudomonas</taxon>
    </lineage>
</organism>
<evidence type="ECO:0000256" key="1">
    <source>
        <dbReference type="ARBA" id="ARBA00009075"/>
    </source>
</evidence>
<dbReference type="Pfam" id="PF03573">
    <property type="entry name" value="OprD"/>
    <property type="match status" value="1"/>
</dbReference>
<evidence type="ECO:0000313" key="5">
    <source>
        <dbReference type="Proteomes" id="UP000238093"/>
    </source>
</evidence>
<dbReference type="InterPro" id="IPR023614">
    <property type="entry name" value="Porin_dom_sf"/>
</dbReference>
<accession>A0A2K4W940</accession>
<comment type="similarity">
    <text evidence="1">Belongs to the outer membrane porin (Opr) (TC 1.B.25) family.</text>
</comment>
<dbReference type="InterPro" id="IPR005318">
    <property type="entry name" value="OM_porin_bac"/>
</dbReference>
<reference evidence="4 5" key="1">
    <citation type="submission" date="2017-11" db="EMBL/GenBank/DDBJ databases">
        <authorList>
            <person name="Han C.G."/>
        </authorList>
    </citation>
    <scope>NUCLEOTIDE SEQUENCE [LARGE SCALE GENOMIC DNA]</scope>
    <source>
        <strain evidence="4">CFBP6411</strain>
    </source>
</reference>
<dbReference type="GO" id="GO:0016787">
    <property type="term" value="F:hydrolase activity"/>
    <property type="evidence" value="ECO:0007669"/>
    <property type="project" value="UniProtKB-KW"/>
</dbReference>
<dbReference type="GO" id="GO:0016020">
    <property type="term" value="C:membrane"/>
    <property type="evidence" value="ECO:0007669"/>
    <property type="project" value="InterPro"/>
</dbReference>
<dbReference type="Proteomes" id="UP000238093">
    <property type="component" value="Chromosome I"/>
</dbReference>
<keyword evidence="4" id="KW-0378">Hydrolase</keyword>
<protein>
    <submittedName>
        <fullName evidence="4">Porin D</fullName>
        <ecNumber evidence="4">3.4.21.-</ecNumber>
    </submittedName>
</protein>
<gene>
    <name evidence="4" type="primary">oprD1</name>
    <name evidence="4" type="ORF">CFBP6411_01043</name>
</gene>
<proteinExistence type="inferred from homology"/>
<keyword evidence="2" id="KW-0813">Transport</keyword>
<sequence length="251" mass="28006">MLLTSKEISGLELNLGHFTELSSQYASGSDSKRLKSADVIGGSYAFTKDLSAALYYSDIEDNFTKKYANVNFVKALSDNQSLSYDFNIYHTDSQGQELSGFVDNTIWSFATVYAVGAHSFQVAYQRNSGDTGYVYGADGSAVYNFANSVQYSDFNAKNEASWQARYDLDFAAYGVPGLSFMIRYIRGDNIETAETKDGREWERNESLKYVFQSGAAKNLSVQIRHATNRSSALDSNLDETRLIVDYPINVF</sequence>
<dbReference type="PANTHER" id="PTHR34596">
    <property type="entry name" value="CHITOPORIN"/>
    <property type="match status" value="1"/>
</dbReference>
<dbReference type="AlphaFoldDB" id="A0A2K4W940"/>
<evidence type="ECO:0000256" key="3">
    <source>
        <dbReference type="ARBA" id="ARBA00022729"/>
    </source>
</evidence>
<dbReference type="GO" id="GO:0015288">
    <property type="term" value="F:porin activity"/>
    <property type="evidence" value="ECO:0007669"/>
    <property type="project" value="TreeGrafter"/>
</dbReference>
<evidence type="ECO:0000313" key="4">
    <source>
        <dbReference type="EMBL" id="SOS32403.1"/>
    </source>
</evidence>
<evidence type="ECO:0000256" key="2">
    <source>
        <dbReference type="ARBA" id="ARBA00022448"/>
    </source>
</evidence>
<name>A0A2K4W940_9PSED</name>
<dbReference type="PANTHER" id="PTHR34596:SF2">
    <property type="entry name" value="CHITOPORIN"/>
    <property type="match status" value="1"/>
</dbReference>
<keyword evidence="3" id="KW-0732">Signal</keyword>
<dbReference type="EMBL" id="LT963408">
    <property type="protein sequence ID" value="SOS32403.1"/>
    <property type="molecule type" value="Genomic_DNA"/>
</dbReference>
<dbReference type="Gene3D" id="2.40.160.10">
    <property type="entry name" value="Porin"/>
    <property type="match status" value="1"/>
</dbReference>
<dbReference type="RefSeq" id="WP_104698295.1">
    <property type="nucleotide sequence ID" value="NZ_LT963408.1"/>
</dbReference>
<dbReference type="EC" id="3.4.21.-" evidence="4"/>